<protein>
    <submittedName>
        <fullName evidence="1">Uncharacterized protein</fullName>
    </submittedName>
</protein>
<keyword evidence="2" id="KW-1185">Reference proteome</keyword>
<feature type="non-terminal residue" evidence="1">
    <location>
        <position position="241"/>
    </location>
</feature>
<gene>
    <name evidence="1" type="ORF">EV182_007743</name>
</gene>
<organism evidence="1 2">
    <name type="scientific">Spiromyces aspiralis</name>
    <dbReference type="NCBI Taxonomy" id="68401"/>
    <lineage>
        <taxon>Eukaryota</taxon>
        <taxon>Fungi</taxon>
        <taxon>Fungi incertae sedis</taxon>
        <taxon>Zoopagomycota</taxon>
        <taxon>Kickxellomycotina</taxon>
        <taxon>Kickxellomycetes</taxon>
        <taxon>Kickxellales</taxon>
        <taxon>Kickxellaceae</taxon>
        <taxon>Spiromyces</taxon>
    </lineage>
</organism>
<evidence type="ECO:0000313" key="2">
    <source>
        <dbReference type="Proteomes" id="UP001145114"/>
    </source>
</evidence>
<feature type="non-terminal residue" evidence="1">
    <location>
        <position position="1"/>
    </location>
</feature>
<comment type="caution">
    <text evidence="1">The sequence shown here is derived from an EMBL/GenBank/DDBJ whole genome shotgun (WGS) entry which is preliminary data.</text>
</comment>
<proteinExistence type="predicted"/>
<reference evidence="1" key="1">
    <citation type="submission" date="2022-06" db="EMBL/GenBank/DDBJ databases">
        <title>Phylogenomic reconstructions and comparative analyses of Kickxellomycotina fungi.</title>
        <authorList>
            <person name="Reynolds N.K."/>
            <person name="Stajich J.E."/>
            <person name="Barry K."/>
            <person name="Grigoriev I.V."/>
            <person name="Crous P."/>
            <person name="Smith M.E."/>
        </authorList>
    </citation>
    <scope>NUCLEOTIDE SEQUENCE</scope>
    <source>
        <strain evidence="1">RSA 2271</strain>
    </source>
</reference>
<dbReference type="Proteomes" id="UP001145114">
    <property type="component" value="Unassembled WGS sequence"/>
</dbReference>
<name>A0ACC1HNC7_9FUNG</name>
<evidence type="ECO:0000313" key="1">
    <source>
        <dbReference type="EMBL" id="KAJ1676658.1"/>
    </source>
</evidence>
<sequence>PLNPLVNEAIVRFEDPASVKVAVHLSGTELGDRVMTVAPNTAPPLATTPLPSAVGLQNTPSTPVHPFSPPSATFGPLPHGGAIHPGSAHALPLINHAVVAMMESNPRPKEPIPPAVAAAIHPSILQYDPIKAEEISRTVYVGNISNVVTDQQLMDFFSSAGPVAYVKMAGDGLQPTRFAFVEFADVTSAQAALLLNGTMLADRPLKVNHSKNAINKPPRSLGSLASAYTATAAQIAATTTE</sequence>
<dbReference type="EMBL" id="JAMZIH010003706">
    <property type="protein sequence ID" value="KAJ1676658.1"/>
    <property type="molecule type" value="Genomic_DNA"/>
</dbReference>
<accession>A0ACC1HNC7</accession>